<protein>
    <recommendedName>
        <fullName evidence="4">Glycosyltransferase family 69 protein</fullName>
    </recommendedName>
</protein>
<dbReference type="EMBL" id="MU004246">
    <property type="protein sequence ID" value="KAF2663380.1"/>
    <property type="molecule type" value="Genomic_DNA"/>
</dbReference>
<evidence type="ECO:0000313" key="3">
    <source>
        <dbReference type="Proteomes" id="UP000799302"/>
    </source>
</evidence>
<feature type="compositionally biased region" description="Basic and acidic residues" evidence="1">
    <location>
        <begin position="1"/>
        <end position="10"/>
    </location>
</feature>
<dbReference type="PANTHER" id="PTHR34144">
    <property type="entry name" value="CHROMOSOME 8, WHOLE GENOME SHOTGUN SEQUENCE"/>
    <property type="match status" value="1"/>
</dbReference>
<proteinExistence type="predicted"/>
<feature type="compositionally biased region" description="Low complexity" evidence="1">
    <location>
        <begin position="12"/>
        <end position="21"/>
    </location>
</feature>
<dbReference type="PANTHER" id="PTHR34144:SF8">
    <property type="entry name" value="GLYCOSYLTRANSFERASE FAMILY 69 PROTEIN"/>
    <property type="match status" value="1"/>
</dbReference>
<evidence type="ECO:0000313" key="2">
    <source>
        <dbReference type="EMBL" id="KAF2663380.1"/>
    </source>
</evidence>
<dbReference type="OrthoDB" id="262547at2759"/>
<dbReference type="InterPro" id="IPR021047">
    <property type="entry name" value="Mannosyltransferase_CMT1"/>
</dbReference>
<dbReference type="AlphaFoldDB" id="A0A6A6TUF1"/>
<gene>
    <name evidence="2" type="ORF">BT63DRAFT_465923</name>
</gene>
<evidence type="ECO:0000256" key="1">
    <source>
        <dbReference type="SAM" id="MobiDB-lite"/>
    </source>
</evidence>
<dbReference type="Pfam" id="PF11735">
    <property type="entry name" value="CAP59_mtransfer"/>
    <property type="match status" value="1"/>
</dbReference>
<keyword evidence="3" id="KW-1185">Reference proteome</keyword>
<feature type="region of interest" description="Disordered" evidence="1">
    <location>
        <begin position="1"/>
        <end position="24"/>
    </location>
</feature>
<name>A0A6A6TUF1_9PEZI</name>
<accession>A0A6A6TUF1</accession>
<dbReference type="Proteomes" id="UP000799302">
    <property type="component" value="Unassembled WGS sequence"/>
</dbReference>
<evidence type="ECO:0008006" key="4">
    <source>
        <dbReference type="Google" id="ProtNLM"/>
    </source>
</evidence>
<organism evidence="2 3">
    <name type="scientific">Microthyrium microscopicum</name>
    <dbReference type="NCBI Taxonomy" id="703497"/>
    <lineage>
        <taxon>Eukaryota</taxon>
        <taxon>Fungi</taxon>
        <taxon>Dikarya</taxon>
        <taxon>Ascomycota</taxon>
        <taxon>Pezizomycotina</taxon>
        <taxon>Dothideomycetes</taxon>
        <taxon>Dothideomycetes incertae sedis</taxon>
        <taxon>Microthyriales</taxon>
        <taxon>Microthyriaceae</taxon>
        <taxon>Microthyrium</taxon>
    </lineage>
</organism>
<reference evidence="2" key="1">
    <citation type="journal article" date="2020" name="Stud. Mycol.">
        <title>101 Dothideomycetes genomes: a test case for predicting lifestyles and emergence of pathogens.</title>
        <authorList>
            <person name="Haridas S."/>
            <person name="Albert R."/>
            <person name="Binder M."/>
            <person name="Bloem J."/>
            <person name="Labutti K."/>
            <person name="Salamov A."/>
            <person name="Andreopoulos B."/>
            <person name="Baker S."/>
            <person name="Barry K."/>
            <person name="Bills G."/>
            <person name="Bluhm B."/>
            <person name="Cannon C."/>
            <person name="Castanera R."/>
            <person name="Culley D."/>
            <person name="Daum C."/>
            <person name="Ezra D."/>
            <person name="Gonzalez J."/>
            <person name="Henrissat B."/>
            <person name="Kuo A."/>
            <person name="Liang C."/>
            <person name="Lipzen A."/>
            <person name="Lutzoni F."/>
            <person name="Magnuson J."/>
            <person name="Mondo S."/>
            <person name="Nolan M."/>
            <person name="Ohm R."/>
            <person name="Pangilinan J."/>
            <person name="Park H.-J."/>
            <person name="Ramirez L."/>
            <person name="Alfaro M."/>
            <person name="Sun H."/>
            <person name="Tritt A."/>
            <person name="Yoshinaga Y."/>
            <person name="Zwiers L.-H."/>
            <person name="Turgeon B."/>
            <person name="Goodwin S."/>
            <person name="Spatafora J."/>
            <person name="Crous P."/>
            <person name="Grigoriev I."/>
        </authorList>
    </citation>
    <scope>NUCLEOTIDE SEQUENCE</scope>
    <source>
        <strain evidence="2">CBS 115976</strain>
    </source>
</reference>
<sequence>MSDHTEDHLLRRSSLASSSSSHDGQDFNYGPNVKLLSAYPHTHFLHTVLRRITFPFQICFRTQNSRGYSISSHTPTSLTLLFKSLSWIFAFLVALSILRGILFPSYANPPPHYRLLNEAISSSSYEGRGNIKGESVFIAANIIQEDLIKGQWGLSLLELVHLLGPENVFVSIYENDSGPGTAAALEELKAKLPCDFSIVTNAHVSLDNYPKVYLPNGNARVKRLAYLSDLRNRLLWPLEHPESHIGAQINHTSTSFNRILFLNDVYFSPIDAIHLLFSTNEANYSIACAADFISSVMFYDTFVVRDNEGYGMGFMFFPWFTSQGLSRGDVLAESDAVRVRSCWGGMASYDATPFLTPDAMHSATSHYPSINGTTLQPLRFRHDPEVFWESAECCLINADFAHREPSATSRIFLNPYIRVAYTARSWYWLSTIRRFERSFAILQYVVSAIGYPEYNARRTERPGHPSTQRRWLYTDASLNGEELGRASLEHAEKIIAQPGGFCGQKRLFVMKPNLEETNKQGSRNWEQIAVP</sequence>